<keyword evidence="1" id="KW-0472">Membrane</keyword>
<accession>A0A329QFM0</accession>
<feature type="transmembrane region" description="Helical" evidence="1">
    <location>
        <begin position="32"/>
        <end position="52"/>
    </location>
</feature>
<dbReference type="GO" id="GO:0022857">
    <property type="term" value="F:transmembrane transporter activity"/>
    <property type="evidence" value="ECO:0007669"/>
    <property type="project" value="InterPro"/>
</dbReference>
<evidence type="ECO:0000313" key="2">
    <source>
        <dbReference type="EMBL" id="RAW11255.1"/>
    </source>
</evidence>
<feature type="transmembrane region" description="Helical" evidence="1">
    <location>
        <begin position="186"/>
        <end position="206"/>
    </location>
</feature>
<name>A0A329QFM0_9ACTN</name>
<dbReference type="RefSeq" id="WP_112259579.1">
    <property type="nucleotide sequence ID" value="NZ_QMIG01000021.1"/>
</dbReference>
<dbReference type="InterPro" id="IPR017196">
    <property type="entry name" value="ECF_substrate-spec_UCP037395"/>
</dbReference>
<evidence type="ECO:0000313" key="3">
    <source>
        <dbReference type="Proteomes" id="UP000250462"/>
    </source>
</evidence>
<sequence length="277" mass="29002">MRTTSVHDHRGEGDGGGRHVGAVAMPLGPRSATAVALVSILGVVAFTWPLYIDADAALARSSDAPWLFAALLPLLLLIVLAQLAEGTMDAKSVALLGVLSAVGTGLRVLGGGGGGIEPVFFLFVLAGRALGPGFGFVLGQLTLLTSALITGGVGPWLPFQMLAASWIALFAGMLPPLRGRAEIWMLAAYGALSGLVYGLLINMWFWPFLAHTGSDISFVPGDPLSDNAARYLGFVLATSLGWDLMRAVFTTVLCLVAGSTVLTSLRRAARRARFDLR</sequence>
<keyword evidence="3" id="KW-1185">Reference proteome</keyword>
<feature type="transmembrane region" description="Helical" evidence="1">
    <location>
        <begin position="64"/>
        <end position="84"/>
    </location>
</feature>
<keyword evidence="1" id="KW-1133">Transmembrane helix</keyword>
<proteinExistence type="predicted"/>
<feature type="transmembrane region" description="Helical" evidence="1">
    <location>
        <begin position="90"/>
        <end position="109"/>
    </location>
</feature>
<dbReference type="PIRSF" id="PIRSF037395">
    <property type="entry name" value="UCP037395_ABCper"/>
    <property type="match status" value="1"/>
</dbReference>
<comment type="caution">
    <text evidence="2">The sequence shown here is derived from an EMBL/GenBank/DDBJ whole genome shotgun (WGS) entry which is preliminary data.</text>
</comment>
<dbReference type="Gene3D" id="1.10.1760.20">
    <property type="match status" value="1"/>
</dbReference>
<feature type="transmembrane region" description="Helical" evidence="1">
    <location>
        <begin position="121"/>
        <end position="144"/>
    </location>
</feature>
<feature type="transmembrane region" description="Helical" evidence="1">
    <location>
        <begin position="244"/>
        <end position="265"/>
    </location>
</feature>
<evidence type="ECO:0000256" key="1">
    <source>
        <dbReference type="SAM" id="Phobius"/>
    </source>
</evidence>
<protein>
    <submittedName>
        <fullName evidence="2">ECF transporter S component</fullName>
    </submittedName>
</protein>
<dbReference type="AlphaFoldDB" id="A0A329QFM0"/>
<keyword evidence="1" id="KW-0812">Transmembrane</keyword>
<dbReference type="OrthoDB" id="5185518at2"/>
<dbReference type="InterPro" id="IPR024529">
    <property type="entry name" value="ECF_trnsprt_substrate-spec"/>
</dbReference>
<reference evidence="2 3" key="1">
    <citation type="submission" date="2018-06" db="EMBL/GenBank/DDBJ databases">
        <title>Phytoactinopolyspora halophila sp. nov., a novel halophilic actinomycete isolated from a saline soil in China.</title>
        <authorList>
            <person name="Tang S.-K."/>
        </authorList>
    </citation>
    <scope>NUCLEOTIDE SEQUENCE [LARGE SCALE GENOMIC DNA]</scope>
    <source>
        <strain evidence="2 3">YIM 96934</strain>
    </source>
</reference>
<organism evidence="2 3">
    <name type="scientific">Phytoactinopolyspora halophila</name>
    <dbReference type="NCBI Taxonomy" id="1981511"/>
    <lineage>
        <taxon>Bacteria</taxon>
        <taxon>Bacillati</taxon>
        <taxon>Actinomycetota</taxon>
        <taxon>Actinomycetes</taxon>
        <taxon>Jiangellales</taxon>
        <taxon>Jiangellaceae</taxon>
        <taxon>Phytoactinopolyspora</taxon>
    </lineage>
</organism>
<dbReference type="EMBL" id="QMIG01000021">
    <property type="protein sequence ID" value="RAW11255.1"/>
    <property type="molecule type" value="Genomic_DNA"/>
</dbReference>
<feature type="transmembrane region" description="Helical" evidence="1">
    <location>
        <begin position="156"/>
        <end position="174"/>
    </location>
</feature>
<dbReference type="Pfam" id="PF12822">
    <property type="entry name" value="ECF_trnsprt"/>
    <property type="match status" value="1"/>
</dbReference>
<dbReference type="Proteomes" id="UP000250462">
    <property type="component" value="Unassembled WGS sequence"/>
</dbReference>
<gene>
    <name evidence="2" type="ORF">DPM12_17215</name>
</gene>